<dbReference type="InterPro" id="IPR019405">
    <property type="entry name" value="Lactonase_7-beta_prop"/>
</dbReference>
<dbReference type="OrthoDB" id="331016at2"/>
<gene>
    <name evidence="1" type="ORF">EHQ30_07910</name>
</gene>
<dbReference type="RefSeq" id="WP_125232054.1">
    <property type="nucleotide sequence ID" value="NZ_NPDQ01000002.1"/>
</dbReference>
<organism evidence="1 2">
    <name type="scientific">Leptospira brenneri</name>
    <dbReference type="NCBI Taxonomy" id="2023182"/>
    <lineage>
        <taxon>Bacteria</taxon>
        <taxon>Pseudomonadati</taxon>
        <taxon>Spirochaetota</taxon>
        <taxon>Spirochaetia</taxon>
        <taxon>Leptospirales</taxon>
        <taxon>Leptospiraceae</taxon>
        <taxon>Leptospira</taxon>
    </lineage>
</organism>
<dbReference type="Proteomes" id="UP000297891">
    <property type="component" value="Unassembled WGS sequence"/>
</dbReference>
<accession>A0A5F1ZCA1</accession>
<evidence type="ECO:0000313" key="2">
    <source>
        <dbReference type="Proteomes" id="UP000297891"/>
    </source>
</evidence>
<reference evidence="1" key="1">
    <citation type="journal article" date="2019" name="PLoS Negl. Trop. Dis.">
        <title>Revisiting the worldwide diversity of Leptospira species in the environment.</title>
        <authorList>
            <person name="Vincent A.T."/>
            <person name="Schiettekatte O."/>
            <person name="Bourhy P."/>
            <person name="Veyrier F.J."/>
            <person name="Picardeau M."/>
        </authorList>
    </citation>
    <scope>NUCLEOTIDE SEQUENCE [LARGE SCALE GENOMIC DNA]</scope>
    <source>
        <strain evidence="1">201800277</strain>
    </source>
</reference>
<dbReference type="EMBL" id="RQFP01000001">
    <property type="protein sequence ID" value="TGK96513.1"/>
    <property type="molecule type" value="Genomic_DNA"/>
</dbReference>
<dbReference type="Gene3D" id="2.130.10.10">
    <property type="entry name" value="YVTN repeat-like/Quinoprotein amine dehydrogenase"/>
    <property type="match status" value="1"/>
</dbReference>
<dbReference type="InterPro" id="IPR015943">
    <property type="entry name" value="WD40/YVTN_repeat-like_dom_sf"/>
</dbReference>
<dbReference type="SUPFAM" id="SSF50969">
    <property type="entry name" value="YVTN repeat-like/Quinoprotein amine dehydrogenase"/>
    <property type="match status" value="1"/>
</dbReference>
<keyword evidence="2" id="KW-1185">Reference proteome</keyword>
<protein>
    <recommendedName>
        <fullName evidence="3">Lactonase</fullName>
    </recommendedName>
</protein>
<dbReference type="Pfam" id="PF10282">
    <property type="entry name" value="Lactonase"/>
    <property type="match status" value="1"/>
</dbReference>
<proteinExistence type="predicted"/>
<evidence type="ECO:0008006" key="3">
    <source>
        <dbReference type="Google" id="ProtNLM"/>
    </source>
</evidence>
<name>A0A5F1ZCA1_9LEPT</name>
<dbReference type="InterPro" id="IPR011044">
    <property type="entry name" value="Quino_amine_DH_bsu"/>
</dbReference>
<comment type="caution">
    <text evidence="1">The sequence shown here is derived from an EMBL/GenBank/DDBJ whole genome shotgun (WGS) entry which is preliminary data.</text>
</comment>
<evidence type="ECO:0000313" key="1">
    <source>
        <dbReference type="EMBL" id="TGK96513.1"/>
    </source>
</evidence>
<sequence>MRIYSVDAEYGPSSDAYVERMAPFSYAGFPGNAPARLLVPPKSRKIIFAPGDNGSLVSLEYTDSKAIEIRNTFLYGNLPSPYVQRIASTPTDVFYTLNTSSNTLQRWSLNSETGALALKNSGNYPFGVACSPLSLRYDRKNESIAVLTGYAGTRGISFLKSQGDSLIPISPNFDFGTLTSNDNLCIHPERNFFYSTISTFPNTIKAFQYSMDGAITEVSGSPFAPDTTASGLATGLQMTTNMVIDPDGKYLAIAYVAGSNRYLSLLAINRETGALSETGSKYSVGNSPSNLHWDKSGQFIYLTSDTGGSTNNYQLEYFKVMSDGSITRGVNSPITINPMSPAIGIANIESINPNFYLRYAP</sequence>
<dbReference type="AlphaFoldDB" id="A0A5F1ZCA1"/>